<sequence length="164" mass="16971">MFSATTTNRRTQPRAAAAGFVLAIALSVTTLVNPNAPRALTESVAASSRAAVTTIEAVGESARGLGPTIATLLGSDTTPAGREAPAAQKAAASALVKAIIAAVKKIGPSVWNAVVKAAKTSKAAVQKWWNNLAAWMRTAIRAVATWAITTILDEIYKYVRNGGK</sequence>
<name>A0ABV8Q8D5_9MICO</name>
<comment type="caution">
    <text evidence="1">The sequence shown here is derived from an EMBL/GenBank/DDBJ whole genome shotgun (WGS) entry which is preliminary data.</text>
</comment>
<accession>A0ABV8Q8D5</accession>
<evidence type="ECO:0000313" key="1">
    <source>
        <dbReference type="EMBL" id="MFC4243429.1"/>
    </source>
</evidence>
<evidence type="ECO:0000313" key="2">
    <source>
        <dbReference type="Proteomes" id="UP001595900"/>
    </source>
</evidence>
<proteinExistence type="predicted"/>
<keyword evidence="2" id="KW-1185">Reference proteome</keyword>
<reference evidence="2" key="1">
    <citation type="journal article" date="2019" name="Int. J. Syst. Evol. Microbiol.">
        <title>The Global Catalogue of Microorganisms (GCM) 10K type strain sequencing project: providing services to taxonomists for standard genome sequencing and annotation.</title>
        <authorList>
            <consortium name="The Broad Institute Genomics Platform"/>
            <consortium name="The Broad Institute Genome Sequencing Center for Infectious Disease"/>
            <person name="Wu L."/>
            <person name="Ma J."/>
        </authorList>
    </citation>
    <scope>NUCLEOTIDE SEQUENCE [LARGE SCALE GENOMIC DNA]</scope>
    <source>
        <strain evidence="2">CGMCC 1.10363</strain>
    </source>
</reference>
<dbReference type="Proteomes" id="UP001595900">
    <property type="component" value="Unassembled WGS sequence"/>
</dbReference>
<gene>
    <name evidence="1" type="ORF">ACFOYW_08590</name>
</gene>
<protein>
    <submittedName>
        <fullName evidence="1">Uncharacterized protein</fullName>
    </submittedName>
</protein>
<dbReference type="RefSeq" id="WP_390228472.1">
    <property type="nucleotide sequence ID" value="NZ_JBHSCN010000005.1"/>
</dbReference>
<dbReference type="EMBL" id="JBHSCN010000005">
    <property type="protein sequence ID" value="MFC4243429.1"/>
    <property type="molecule type" value="Genomic_DNA"/>
</dbReference>
<organism evidence="1 2">
    <name type="scientific">Gryllotalpicola reticulitermitis</name>
    <dbReference type="NCBI Taxonomy" id="1184153"/>
    <lineage>
        <taxon>Bacteria</taxon>
        <taxon>Bacillati</taxon>
        <taxon>Actinomycetota</taxon>
        <taxon>Actinomycetes</taxon>
        <taxon>Micrococcales</taxon>
        <taxon>Microbacteriaceae</taxon>
        <taxon>Gryllotalpicola</taxon>
    </lineage>
</organism>